<feature type="compositionally biased region" description="Basic residues" evidence="15">
    <location>
        <begin position="321"/>
        <end position="341"/>
    </location>
</feature>
<keyword evidence="13" id="KW-0469">Meiosis</keyword>
<dbReference type="InterPro" id="IPR042530">
    <property type="entry name" value="EME1/EME2_C"/>
</dbReference>
<dbReference type="GO" id="GO:0048476">
    <property type="term" value="C:Holliday junction resolvase complex"/>
    <property type="evidence" value="ECO:0007669"/>
    <property type="project" value="UniProtKB-UniRule"/>
</dbReference>
<dbReference type="GO" id="GO:0048257">
    <property type="term" value="F:3'-flap endonuclease activity"/>
    <property type="evidence" value="ECO:0007669"/>
    <property type="project" value="TreeGrafter"/>
</dbReference>
<evidence type="ECO:0000256" key="7">
    <source>
        <dbReference type="ARBA" id="ARBA00022763"/>
    </source>
</evidence>
<evidence type="ECO:0000256" key="15">
    <source>
        <dbReference type="SAM" id="MobiDB-lite"/>
    </source>
</evidence>
<dbReference type="FunFam" id="1.10.10.10:FF:000307">
    <property type="entry name" value="Crossover junction endonuclease MUS81"/>
    <property type="match status" value="1"/>
</dbReference>
<feature type="compositionally biased region" description="Low complexity" evidence="15">
    <location>
        <begin position="286"/>
        <end position="300"/>
    </location>
</feature>
<evidence type="ECO:0000259" key="16">
    <source>
        <dbReference type="SMART" id="SM00891"/>
    </source>
</evidence>
<keyword evidence="8 14" id="KW-0378">Hydrolase</keyword>
<dbReference type="InterPro" id="IPR047417">
    <property type="entry name" value="WHD_MUS81"/>
</dbReference>
<dbReference type="GO" id="GO:0003677">
    <property type="term" value="F:DNA binding"/>
    <property type="evidence" value="ECO:0007669"/>
    <property type="project" value="UniProtKB-UniRule"/>
</dbReference>
<evidence type="ECO:0000256" key="2">
    <source>
        <dbReference type="ARBA" id="ARBA00004123"/>
    </source>
</evidence>
<dbReference type="InterPro" id="IPR027421">
    <property type="entry name" value="DNA_pol_lamdba_lyase_dom_sf"/>
</dbReference>
<gene>
    <name evidence="17" type="ORF">INT48_004215</name>
</gene>
<dbReference type="GO" id="GO:0031573">
    <property type="term" value="P:mitotic intra-S DNA damage checkpoint signaling"/>
    <property type="evidence" value="ECO:0007669"/>
    <property type="project" value="TreeGrafter"/>
</dbReference>
<dbReference type="Pfam" id="PF21136">
    <property type="entry name" value="WHD_MUS81"/>
    <property type="match status" value="1"/>
</dbReference>
<organism evidence="17 18">
    <name type="scientific">Thamnidium elegans</name>
    <dbReference type="NCBI Taxonomy" id="101142"/>
    <lineage>
        <taxon>Eukaryota</taxon>
        <taxon>Fungi</taxon>
        <taxon>Fungi incertae sedis</taxon>
        <taxon>Mucoromycota</taxon>
        <taxon>Mucoromycotina</taxon>
        <taxon>Mucoromycetes</taxon>
        <taxon>Mucorales</taxon>
        <taxon>Mucorineae</taxon>
        <taxon>Mucoraceae</taxon>
        <taxon>Thamnidium</taxon>
    </lineage>
</organism>
<comment type="caution">
    <text evidence="17">The sequence shown here is derived from an EMBL/GenBank/DDBJ whole genome shotgun (WGS) entry which is preliminary data.</text>
</comment>
<dbReference type="GO" id="GO:0006308">
    <property type="term" value="P:DNA catabolic process"/>
    <property type="evidence" value="ECO:0007669"/>
    <property type="project" value="UniProtKB-UniRule"/>
</dbReference>
<protein>
    <recommendedName>
        <fullName evidence="14">Crossover junction endonuclease MUS81</fullName>
        <ecNumber evidence="14">3.1.22.-</ecNumber>
    </recommendedName>
</protein>
<dbReference type="Gene3D" id="1.10.150.670">
    <property type="entry name" value="Crossover junction endonuclease EME1, DNA-binding domain"/>
    <property type="match status" value="1"/>
</dbReference>
<sequence>MILIMSRNCANPLLRDWVKEWMEQSQLINSKAYYTYKKAYDSLDKCTDRFDHPSQAMLLAGIGPGLVARLEESMKKYCKDNGLPPPQRPAKGRKRGTQQLNDIEDTSTPIRKQRAYVPQYRTGGYGILLCLLEFHVVGRENISKEQVCRVAQNFCNSSYTLSDPGKSYTAWSSMKTLIDKGYVYKCGTPARFSLTETGVDIARRLKTTPANSSQAAPSTSTTTAADSQVIESFNRNPSTARSSSRKNARSSSTSDMIDSMLESYPMRPDDVDMSLYVLDPTQHHSISIDSRSNGNSSNSSVPHNLNDDPDILHALAESSRPQKKPRVSRARGGRGRGRGGRKNSGSRTAALLDNLLEGYEEQNSGPDMSQYMLNPSDHRSISISGRTANNNAATSSASTSRPESLSSSSNSRSNASTSNTSNFSSIIDSNGSSFARRVMDATESDEIDDFGGFTDYDDIYSPAASSPNQSSSTQSSYSAATSSGKYRTLASSSILKKFSAPSKLSNQFYDIEDDEDIDLTPSTLPTLKSSQVEMQAEDIVDLLSSPESSQPLRSAAENISFKANFDLEGDYFPVTQAITKKIKEGAFHYTYLNSKNEDVRSIAKAEVTINEEQECIAYRIRFYTSQRSHFKCKNVIKISVDKTHLNCSIGYISEPYGDPVCPGLPTRPLLPLHREEPDNVWPKEAIFVRPIDESSQRSVQYSASSQAPSQPMLSQLASSGPVLSRPAISQPAISQLVSSLPTSSRPVFSQPKPSQTTFSQQSSQSLSQTQTQQNTVDYNQLVDSLQLESISPGEYEIVLILDNREIQMKNSRTYFQRKLAEKGVRCITRALDVGDVIWVARKRNSTGEDQELFLDYIVERKRLDDLVSSIKDGRYVEQKKRLRVSGAEKVIYIVEEYSREDAIRFGLQAVQTAMSSLQIVEGFYLRRTDSVDETIDFLISATKIMNRIYQNTTLYSIPVDIVTRQNYLDLKKAFRAKAERNSILHKSAYLIKYPLFAELNTKNGSTTVGEVYMRMLMTIRGVNAERAMSLSKIYPTPHALLKAFQGKTVEEGKKLAKYVTRNHISRRRWGNAASEQLYNIWGAESYPNPEEDN</sequence>
<dbReference type="GO" id="GO:0000712">
    <property type="term" value="P:resolution of meiotic recombination intermediates"/>
    <property type="evidence" value="ECO:0007669"/>
    <property type="project" value="TreeGrafter"/>
</dbReference>
<dbReference type="SUPFAM" id="SSF52980">
    <property type="entry name" value="Restriction endonuclease-like"/>
    <property type="match status" value="1"/>
</dbReference>
<dbReference type="SMART" id="SM00891">
    <property type="entry name" value="ERCC4"/>
    <property type="match status" value="1"/>
</dbReference>
<dbReference type="Proteomes" id="UP000613177">
    <property type="component" value="Unassembled WGS sequence"/>
</dbReference>
<evidence type="ECO:0000256" key="5">
    <source>
        <dbReference type="ARBA" id="ARBA00022723"/>
    </source>
</evidence>
<comment type="function">
    <text evidence="14">Interacts with EME1 to form a DNA structure-specific endonuclease with substrate preference for branched DNA structures with a 5'-end at the branch nick. Typical substrates include 3'-flap structures, D-loops, replication forks and nicked Holliday junctions. May be required in mitosis for the processing of stalled or collapsed replication fork intermediates. May be required in meiosis for the repair of meiosis-specific double strand breaks subsequent to single-end invasion (SEI).</text>
</comment>
<comment type="similarity">
    <text evidence="3 14">Belongs to the XPF family.</text>
</comment>
<evidence type="ECO:0000256" key="8">
    <source>
        <dbReference type="ARBA" id="ARBA00022801"/>
    </source>
</evidence>
<evidence type="ECO:0000256" key="3">
    <source>
        <dbReference type="ARBA" id="ARBA00010015"/>
    </source>
</evidence>
<feature type="region of interest" description="Disordered" evidence="15">
    <location>
        <begin position="743"/>
        <end position="771"/>
    </location>
</feature>
<dbReference type="InterPro" id="IPR006166">
    <property type="entry name" value="ERCC4_domain"/>
</dbReference>
<feature type="compositionally biased region" description="Polar residues" evidence="15">
    <location>
        <begin position="743"/>
        <end position="753"/>
    </location>
</feature>
<feature type="compositionally biased region" description="Low complexity" evidence="15">
    <location>
        <begin position="754"/>
        <end position="771"/>
    </location>
</feature>
<accession>A0A8H7SI57</accession>
<evidence type="ECO:0000256" key="4">
    <source>
        <dbReference type="ARBA" id="ARBA00022722"/>
    </source>
</evidence>
<evidence type="ECO:0000256" key="9">
    <source>
        <dbReference type="ARBA" id="ARBA00022842"/>
    </source>
</evidence>
<feature type="region of interest" description="Disordered" evidence="15">
    <location>
        <begin position="698"/>
        <end position="718"/>
    </location>
</feature>
<dbReference type="InterPro" id="IPR010996">
    <property type="entry name" value="HHH_MUS81"/>
</dbReference>
<feature type="compositionally biased region" description="Polar residues" evidence="15">
    <location>
        <begin position="361"/>
        <end position="373"/>
    </location>
</feature>
<comment type="subcellular location">
    <subcellularLocation>
        <location evidence="2 14">Nucleus</location>
    </subcellularLocation>
</comment>
<evidence type="ECO:0000256" key="10">
    <source>
        <dbReference type="ARBA" id="ARBA00023172"/>
    </source>
</evidence>
<dbReference type="Gene3D" id="1.10.10.10">
    <property type="entry name" value="Winged helix-like DNA-binding domain superfamily/Winged helix DNA-binding domain"/>
    <property type="match status" value="1"/>
</dbReference>
<feature type="compositionally biased region" description="Low complexity" evidence="15">
    <location>
        <begin position="384"/>
        <end position="425"/>
    </location>
</feature>
<dbReference type="CDD" id="cd20074">
    <property type="entry name" value="XPF_nuclease_Mus81"/>
    <property type="match status" value="1"/>
</dbReference>
<feature type="region of interest" description="Disordered" evidence="15">
    <location>
        <begin position="79"/>
        <end position="105"/>
    </location>
</feature>
<dbReference type="InterPro" id="IPR011335">
    <property type="entry name" value="Restrct_endonuc-II-like"/>
</dbReference>
<evidence type="ECO:0000256" key="12">
    <source>
        <dbReference type="ARBA" id="ARBA00023242"/>
    </source>
</evidence>
<proteinExistence type="inferred from homology"/>
<dbReference type="Gene3D" id="3.40.50.10130">
    <property type="match status" value="1"/>
</dbReference>
<dbReference type="EMBL" id="JAEPRE010000335">
    <property type="protein sequence ID" value="KAG2228930.1"/>
    <property type="molecule type" value="Genomic_DNA"/>
</dbReference>
<feature type="domain" description="ERCC4" evidence="16">
    <location>
        <begin position="798"/>
        <end position="898"/>
    </location>
</feature>
<dbReference type="FunFam" id="3.40.50.10130:FF:000003">
    <property type="entry name" value="Crossover junction endonuclease MUS81"/>
    <property type="match status" value="1"/>
</dbReference>
<evidence type="ECO:0000256" key="1">
    <source>
        <dbReference type="ARBA" id="ARBA00001946"/>
    </source>
</evidence>
<comment type="subunit">
    <text evidence="14">Interacts with EME1.</text>
</comment>
<evidence type="ECO:0000256" key="11">
    <source>
        <dbReference type="ARBA" id="ARBA00023204"/>
    </source>
</evidence>
<feature type="region of interest" description="Disordered" evidence="15">
    <location>
        <begin position="360"/>
        <end position="426"/>
    </location>
</feature>
<dbReference type="InterPro" id="IPR033309">
    <property type="entry name" value="Mus81"/>
</dbReference>
<dbReference type="GO" id="GO:0008821">
    <property type="term" value="F:crossover junction DNA endonuclease activity"/>
    <property type="evidence" value="ECO:0007669"/>
    <property type="project" value="UniProtKB-UniRule"/>
</dbReference>
<feature type="compositionally biased region" description="Low complexity" evidence="15">
    <location>
        <begin position="698"/>
        <end position="716"/>
    </location>
</feature>
<evidence type="ECO:0000256" key="14">
    <source>
        <dbReference type="RuleBase" id="RU369042"/>
    </source>
</evidence>
<keyword evidence="6 14" id="KW-0255">Endonuclease</keyword>
<dbReference type="GO" id="GO:0005634">
    <property type="term" value="C:nucleus"/>
    <property type="evidence" value="ECO:0007669"/>
    <property type="project" value="UniProtKB-SubCell"/>
</dbReference>
<feature type="region of interest" description="Disordered" evidence="15">
    <location>
        <begin position="286"/>
        <end position="347"/>
    </location>
</feature>
<dbReference type="Gene3D" id="1.10.150.110">
    <property type="entry name" value="DNA polymerase beta, N-terminal domain-like"/>
    <property type="match status" value="1"/>
</dbReference>
<dbReference type="SUPFAM" id="SSF47802">
    <property type="entry name" value="DNA polymerase beta, N-terminal domain-like"/>
    <property type="match status" value="1"/>
</dbReference>
<keyword evidence="9 14" id="KW-0460">Magnesium</keyword>
<keyword evidence="12 14" id="KW-0539">Nucleus</keyword>
<evidence type="ECO:0000313" key="17">
    <source>
        <dbReference type="EMBL" id="KAG2228930.1"/>
    </source>
</evidence>
<keyword evidence="7 14" id="KW-0227">DNA damage</keyword>
<dbReference type="Pfam" id="PF02732">
    <property type="entry name" value="ERCC4"/>
    <property type="match status" value="1"/>
</dbReference>
<comment type="cofactor">
    <cofactor evidence="1 14">
        <name>Mg(2+)</name>
        <dbReference type="ChEBI" id="CHEBI:18420"/>
    </cofactor>
</comment>
<reference evidence="17" key="1">
    <citation type="submission" date="2021-01" db="EMBL/GenBank/DDBJ databases">
        <title>Metabolic potential, ecology and presence of endohyphal bacteria is reflected in genomic diversity of Mucoromycotina.</title>
        <authorList>
            <person name="Muszewska A."/>
            <person name="Okrasinska A."/>
            <person name="Steczkiewicz K."/>
            <person name="Drgas O."/>
            <person name="Orlowska M."/>
            <person name="Perlinska-Lenart U."/>
            <person name="Aleksandrzak-Piekarczyk T."/>
            <person name="Szatraj K."/>
            <person name="Zielenkiewicz U."/>
            <person name="Pilsyk S."/>
            <person name="Malc E."/>
            <person name="Mieczkowski P."/>
            <person name="Kruszewska J.S."/>
            <person name="Biernat P."/>
            <person name="Pawlowska J."/>
        </authorList>
    </citation>
    <scope>NUCLEOTIDE SEQUENCE</scope>
    <source>
        <strain evidence="17">WA0000018081</strain>
    </source>
</reference>
<dbReference type="EC" id="3.1.22.-" evidence="14"/>
<feature type="compositionally biased region" description="Low complexity" evidence="15">
    <location>
        <begin position="208"/>
        <end position="228"/>
    </location>
</feature>
<keyword evidence="10 14" id="KW-0233">DNA recombination</keyword>
<feature type="region of interest" description="Disordered" evidence="15">
    <location>
        <begin position="208"/>
        <end position="255"/>
    </location>
</feature>
<dbReference type="GO" id="GO:0046872">
    <property type="term" value="F:metal ion binding"/>
    <property type="evidence" value="ECO:0007669"/>
    <property type="project" value="UniProtKB-UniRule"/>
</dbReference>
<dbReference type="PANTHER" id="PTHR13451">
    <property type="entry name" value="CLASS II CROSSOVER JUNCTION ENDONUCLEASE MUS81"/>
    <property type="match status" value="1"/>
</dbReference>
<keyword evidence="18" id="KW-1185">Reference proteome</keyword>
<dbReference type="PANTHER" id="PTHR13451:SF0">
    <property type="entry name" value="CROSSOVER JUNCTION ENDONUCLEASE MUS81"/>
    <property type="match status" value="1"/>
</dbReference>
<dbReference type="AlphaFoldDB" id="A0A8H7SI57"/>
<evidence type="ECO:0000256" key="6">
    <source>
        <dbReference type="ARBA" id="ARBA00022759"/>
    </source>
</evidence>
<dbReference type="InterPro" id="IPR036388">
    <property type="entry name" value="WH-like_DNA-bd_sf"/>
</dbReference>
<keyword evidence="5 14" id="KW-0479">Metal-binding</keyword>
<keyword evidence="4 14" id="KW-0540">Nuclease</keyword>
<dbReference type="GO" id="GO:0000727">
    <property type="term" value="P:double-strand break repair via break-induced replication"/>
    <property type="evidence" value="ECO:0007669"/>
    <property type="project" value="UniProtKB-UniRule"/>
</dbReference>
<keyword evidence="11 14" id="KW-0234">DNA repair</keyword>
<dbReference type="Pfam" id="PF14716">
    <property type="entry name" value="HHH_8"/>
    <property type="match status" value="1"/>
</dbReference>
<evidence type="ECO:0000256" key="13">
    <source>
        <dbReference type="ARBA" id="ARBA00023254"/>
    </source>
</evidence>
<name>A0A8H7SI57_9FUNG</name>
<dbReference type="InterPro" id="IPR047416">
    <property type="entry name" value="XPF_nuclease_Mus81"/>
</dbReference>
<evidence type="ECO:0000313" key="18">
    <source>
        <dbReference type="Proteomes" id="UP000613177"/>
    </source>
</evidence>
<dbReference type="CDD" id="cd21036">
    <property type="entry name" value="WH_MUS81"/>
    <property type="match status" value="1"/>
</dbReference>